<proteinExistence type="inferred from homology"/>
<dbReference type="Pfam" id="PF02298">
    <property type="entry name" value="Cu_bind_like"/>
    <property type="match status" value="1"/>
</dbReference>
<protein>
    <recommendedName>
        <fullName evidence="13">Phytocyanin domain-containing protein</fullName>
    </recommendedName>
</protein>
<dbReference type="InterPro" id="IPR041846">
    <property type="entry name" value="ENL_dom"/>
</dbReference>
<evidence type="ECO:0000256" key="11">
    <source>
        <dbReference type="SAM" id="Phobius"/>
    </source>
</evidence>
<evidence type="ECO:0000256" key="12">
    <source>
        <dbReference type="SAM" id="SignalP"/>
    </source>
</evidence>
<evidence type="ECO:0000256" key="2">
    <source>
        <dbReference type="ARBA" id="ARBA00022475"/>
    </source>
</evidence>
<organism evidence="14 15">
    <name type="scientific">Rubus argutus</name>
    <name type="common">Southern blackberry</name>
    <dbReference type="NCBI Taxonomy" id="59490"/>
    <lineage>
        <taxon>Eukaryota</taxon>
        <taxon>Viridiplantae</taxon>
        <taxon>Streptophyta</taxon>
        <taxon>Embryophyta</taxon>
        <taxon>Tracheophyta</taxon>
        <taxon>Spermatophyta</taxon>
        <taxon>Magnoliopsida</taxon>
        <taxon>eudicotyledons</taxon>
        <taxon>Gunneridae</taxon>
        <taxon>Pentapetalae</taxon>
        <taxon>rosids</taxon>
        <taxon>fabids</taxon>
        <taxon>Rosales</taxon>
        <taxon>Rosaceae</taxon>
        <taxon>Rosoideae</taxon>
        <taxon>Rosoideae incertae sedis</taxon>
        <taxon>Rubus</taxon>
    </lineage>
</organism>
<dbReference type="InterPro" id="IPR039391">
    <property type="entry name" value="Phytocyanin-like"/>
</dbReference>
<keyword evidence="8" id="KW-0449">Lipoprotein</keyword>
<feature type="region of interest" description="Disordered" evidence="10">
    <location>
        <begin position="129"/>
        <end position="163"/>
    </location>
</feature>
<evidence type="ECO:0000256" key="1">
    <source>
        <dbReference type="ARBA" id="ARBA00004609"/>
    </source>
</evidence>
<dbReference type="FunFam" id="2.60.40.420:FF:000010">
    <property type="entry name" value="Early nodulin-like protein 1"/>
    <property type="match status" value="1"/>
</dbReference>
<keyword evidence="2" id="KW-1003">Cell membrane</keyword>
<evidence type="ECO:0000313" key="14">
    <source>
        <dbReference type="EMBL" id="KAK9925807.1"/>
    </source>
</evidence>
<comment type="caution">
    <text evidence="14">The sequence shown here is derived from an EMBL/GenBank/DDBJ whole genome shotgun (WGS) entry which is preliminary data.</text>
</comment>
<gene>
    <name evidence="14" type="ORF">M0R45_023072</name>
</gene>
<dbReference type="PANTHER" id="PTHR33021:SF289">
    <property type="entry name" value="EARLY NODULIN-LIKE PROTEIN 5-RELATED"/>
    <property type="match status" value="1"/>
</dbReference>
<dbReference type="GO" id="GO:0009055">
    <property type="term" value="F:electron transfer activity"/>
    <property type="evidence" value="ECO:0007669"/>
    <property type="project" value="InterPro"/>
</dbReference>
<dbReference type="AlphaFoldDB" id="A0AAW1WMG6"/>
<evidence type="ECO:0000256" key="5">
    <source>
        <dbReference type="ARBA" id="ARBA00023136"/>
    </source>
</evidence>
<comment type="subcellular location">
    <subcellularLocation>
        <location evidence="1">Cell membrane</location>
        <topology evidence="1">Lipid-anchor</topology>
        <topology evidence="1">GPI-anchor</topology>
    </subcellularLocation>
</comment>
<keyword evidence="4 12" id="KW-0732">Signal</keyword>
<keyword evidence="7" id="KW-0325">Glycoprotein</keyword>
<dbReference type="PANTHER" id="PTHR33021">
    <property type="entry name" value="BLUE COPPER PROTEIN"/>
    <property type="match status" value="1"/>
</dbReference>
<dbReference type="SUPFAM" id="SSF49503">
    <property type="entry name" value="Cupredoxins"/>
    <property type="match status" value="1"/>
</dbReference>
<feature type="transmembrane region" description="Helical" evidence="11">
    <location>
        <begin position="168"/>
        <end position="190"/>
    </location>
</feature>
<feature type="chain" id="PRO_5043699454" description="Phytocyanin domain-containing protein" evidence="12">
    <location>
        <begin position="24"/>
        <end position="191"/>
    </location>
</feature>
<dbReference type="GO" id="GO:0098552">
    <property type="term" value="C:side of membrane"/>
    <property type="evidence" value="ECO:0007669"/>
    <property type="project" value="UniProtKB-KW"/>
</dbReference>
<feature type="domain" description="Phytocyanin" evidence="13">
    <location>
        <begin position="24"/>
        <end position="130"/>
    </location>
</feature>
<feature type="signal peptide" evidence="12">
    <location>
        <begin position="1"/>
        <end position="23"/>
    </location>
</feature>
<keyword evidence="3" id="KW-0336">GPI-anchor</keyword>
<dbReference type="Gene3D" id="2.60.40.420">
    <property type="entry name" value="Cupredoxins - blue copper proteins"/>
    <property type="match status" value="1"/>
</dbReference>
<evidence type="ECO:0000256" key="10">
    <source>
        <dbReference type="SAM" id="MobiDB-lite"/>
    </source>
</evidence>
<name>A0AAW1WMG6_RUBAR</name>
<dbReference type="CDD" id="cd11019">
    <property type="entry name" value="OsENODL1_like"/>
    <property type="match status" value="1"/>
</dbReference>
<feature type="compositionally biased region" description="Polar residues" evidence="10">
    <location>
        <begin position="144"/>
        <end position="156"/>
    </location>
</feature>
<dbReference type="PROSITE" id="PS51485">
    <property type="entry name" value="PHYTOCYANIN"/>
    <property type="match status" value="1"/>
</dbReference>
<dbReference type="Proteomes" id="UP001457282">
    <property type="component" value="Unassembled WGS sequence"/>
</dbReference>
<evidence type="ECO:0000259" key="13">
    <source>
        <dbReference type="PROSITE" id="PS51485"/>
    </source>
</evidence>
<keyword evidence="11" id="KW-0812">Transmembrane</keyword>
<evidence type="ECO:0000313" key="15">
    <source>
        <dbReference type="Proteomes" id="UP001457282"/>
    </source>
</evidence>
<keyword evidence="15" id="KW-1185">Reference proteome</keyword>
<dbReference type="GO" id="GO:0005886">
    <property type="term" value="C:plasma membrane"/>
    <property type="evidence" value="ECO:0007669"/>
    <property type="project" value="UniProtKB-SubCell"/>
</dbReference>
<comment type="similarity">
    <text evidence="9">Belongs to the early nodulin-like (ENODL) family.</text>
</comment>
<dbReference type="InterPro" id="IPR003245">
    <property type="entry name" value="Phytocyanin_dom"/>
</dbReference>
<evidence type="ECO:0000256" key="6">
    <source>
        <dbReference type="ARBA" id="ARBA00023157"/>
    </source>
</evidence>
<dbReference type="InterPro" id="IPR008972">
    <property type="entry name" value="Cupredoxin"/>
</dbReference>
<keyword evidence="11" id="KW-1133">Transmembrane helix</keyword>
<reference evidence="14 15" key="1">
    <citation type="journal article" date="2023" name="G3 (Bethesda)">
        <title>A chromosome-length genome assembly and annotation of blackberry (Rubus argutus, cv. 'Hillquist').</title>
        <authorList>
            <person name="Bruna T."/>
            <person name="Aryal R."/>
            <person name="Dudchenko O."/>
            <person name="Sargent D.J."/>
            <person name="Mead D."/>
            <person name="Buti M."/>
            <person name="Cavallini A."/>
            <person name="Hytonen T."/>
            <person name="Andres J."/>
            <person name="Pham M."/>
            <person name="Weisz D."/>
            <person name="Mascagni F."/>
            <person name="Usai G."/>
            <person name="Natali L."/>
            <person name="Bassil N."/>
            <person name="Fernandez G.E."/>
            <person name="Lomsadze A."/>
            <person name="Armour M."/>
            <person name="Olukolu B."/>
            <person name="Poorten T."/>
            <person name="Britton C."/>
            <person name="Davik J."/>
            <person name="Ashrafi H."/>
            <person name="Aiden E.L."/>
            <person name="Borodovsky M."/>
            <person name="Worthington M."/>
        </authorList>
    </citation>
    <scope>NUCLEOTIDE SEQUENCE [LARGE SCALE GENOMIC DNA]</scope>
    <source>
        <strain evidence="14">PI 553951</strain>
    </source>
</reference>
<sequence length="191" mass="21368">MESSKIFLLFFLLSTIQVVFVTCTQFQVGDKSNGWEVPKSKNDQEMYNEWASKERFKVDDTLNFNYNKKSDSVMVVTEDEYKKCHSDDPIFLFNDGDSVFKLDRPGFFYFISGTAGHCERGQKMIVKVLGSSPGAGPASPPPDQSANQNATDSPPQNDHDHNNRNNAVAMHAAAALSFTTVVMSFLVVLFF</sequence>
<keyword evidence="6" id="KW-1015">Disulfide bond</keyword>
<keyword evidence="5 11" id="KW-0472">Membrane</keyword>
<evidence type="ECO:0000256" key="9">
    <source>
        <dbReference type="ARBA" id="ARBA00035011"/>
    </source>
</evidence>
<evidence type="ECO:0000256" key="8">
    <source>
        <dbReference type="ARBA" id="ARBA00023288"/>
    </source>
</evidence>
<evidence type="ECO:0000256" key="4">
    <source>
        <dbReference type="ARBA" id="ARBA00022729"/>
    </source>
</evidence>
<evidence type="ECO:0000256" key="3">
    <source>
        <dbReference type="ARBA" id="ARBA00022622"/>
    </source>
</evidence>
<dbReference type="EMBL" id="JBEDUW010000005">
    <property type="protein sequence ID" value="KAK9925807.1"/>
    <property type="molecule type" value="Genomic_DNA"/>
</dbReference>
<accession>A0AAW1WMG6</accession>
<evidence type="ECO:0000256" key="7">
    <source>
        <dbReference type="ARBA" id="ARBA00023180"/>
    </source>
</evidence>